<proteinExistence type="predicted"/>
<dbReference type="Gramene" id="PUZ39287">
    <property type="protein sequence ID" value="PUZ39287"/>
    <property type="gene ID" value="GQ55_9G277700"/>
</dbReference>
<gene>
    <name evidence="1" type="ORF">GQ55_9G277700</name>
</gene>
<name>A0A2T7C7I4_9POAL</name>
<organism evidence="1 2">
    <name type="scientific">Panicum hallii var. hallii</name>
    <dbReference type="NCBI Taxonomy" id="1504633"/>
    <lineage>
        <taxon>Eukaryota</taxon>
        <taxon>Viridiplantae</taxon>
        <taxon>Streptophyta</taxon>
        <taxon>Embryophyta</taxon>
        <taxon>Tracheophyta</taxon>
        <taxon>Spermatophyta</taxon>
        <taxon>Magnoliopsida</taxon>
        <taxon>Liliopsida</taxon>
        <taxon>Poales</taxon>
        <taxon>Poaceae</taxon>
        <taxon>PACMAD clade</taxon>
        <taxon>Panicoideae</taxon>
        <taxon>Panicodae</taxon>
        <taxon>Paniceae</taxon>
        <taxon>Panicinae</taxon>
        <taxon>Panicum</taxon>
        <taxon>Panicum sect. Panicum</taxon>
    </lineage>
</organism>
<dbReference type="AlphaFoldDB" id="A0A2T7C7I4"/>
<sequence>MTCAASSNTCRGCISRGIQGTLLVQRQLTSFHYTIQKTRFFQMNNRIKLDGQCRITGTDITKVHTDFAIIQPKSCPNTDQSDKTQGSMTIRHSDTVYCRKKHNHPVVPRR</sequence>
<dbReference type="Proteomes" id="UP000244336">
    <property type="component" value="Chromosome 9"/>
</dbReference>
<dbReference type="EMBL" id="CM009757">
    <property type="protein sequence ID" value="PUZ39287.1"/>
    <property type="molecule type" value="Genomic_DNA"/>
</dbReference>
<accession>A0A2T7C7I4</accession>
<keyword evidence="2" id="KW-1185">Reference proteome</keyword>
<evidence type="ECO:0000313" key="1">
    <source>
        <dbReference type="EMBL" id="PUZ39287.1"/>
    </source>
</evidence>
<evidence type="ECO:0000313" key="2">
    <source>
        <dbReference type="Proteomes" id="UP000244336"/>
    </source>
</evidence>
<dbReference type="STRING" id="1504633.A0A2T7C7I4"/>
<protein>
    <submittedName>
        <fullName evidence="1">Uncharacterized protein</fullName>
    </submittedName>
</protein>
<reference evidence="1 2" key="1">
    <citation type="submission" date="2018-04" db="EMBL/GenBank/DDBJ databases">
        <title>WGS assembly of Panicum hallii var. hallii HAL2.</title>
        <authorList>
            <person name="Lovell J."/>
            <person name="Jenkins J."/>
            <person name="Lowry D."/>
            <person name="Mamidi S."/>
            <person name="Sreedasyam A."/>
            <person name="Weng X."/>
            <person name="Barry K."/>
            <person name="Bonette J."/>
            <person name="Campitelli B."/>
            <person name="Daum C."/>
            <person name="Gordon S."/>
            <person name="Gould B."/>
            <person name="Lipzen A."/>
            <person name="MacQueen A."/>
            <person name="Palacio-Mejia J."/>
            <person name="Plott C."/>
            <person name="Shakirov E."/>
            <person name="Shu S."/>
            <person name="Yoshinaga Y."/>
            <person name="Zane M."/>
            <person name="Rokhsar D."/>
            <person name="Grimwood J."/>
            <person name="Schmutz J."/>
            <person name="Juenger T."/>
        </authorList>
    </citation>
    <scope>NUCLEOTIDE SEQUENCE [LARGE SCALE GENOMIC DNA]</scope>
    <source>
        <strain evidence="2">cv. HAL2</strain>
    </source>
</reference>